<evidence type="ECO:0000256" key="1">
    <source>
        <dbReference type="SAM" id="MobiDB-lite"/>
    </source>
</evidence>
<name>A0A484C9V0_PERFV</name>
<organism evidence="2 3">
    <name type="scientific">Perca flavescens</name>
    <name type="common">American yellow perch</name>
    <name type="synonym">Morone flavescens</name>
    <dbReference type="NCBI Taxonomy" id="8167"/>
    <lineage>
        <taxon>Eukaryota</taxon>
        <taxon>Metazoa</taxon>
        <taxon>Chordata</taxon>
        <taxon>Craniata</taxon>
        <taxon>Vertebrata</taxon>
        <taxon>Euteleostomi</taxon>
        <taxon>Actinopterygii</taxon>
        <taxon>Neopterygii</taxon>
        <taxon>Teleostei</taxon>
        <taxon>Neoteleostei</taxon>
        <taxon>Acanthomorphata</taxon>
        <taxon>Eupercaria</taxon>
        <taxon>Perciformes</taxon>
        <taxon>Percoidei</taxon>
        <taxon>Percidae</taxon>
        <taxon>Percinae</taxon>
        <taxon>Perca</taxon>
    </lineage>
</organism>
<keyword evidence="3" id="KW-1185">Reference proteome</keyword>
<dbReference type="PANTHER" id="PTHR47773:SF1">
    <property type="entry name" value="C2H2-TYPE DOMAIN-CONTAINING PROTEIN"/>
    <property type="match status" value="1"/>
</dbReference>
<feature type="region of interest" description="Disordered" evidence="1">
    <location>
        <begin position="344"/>
        <end position="390"/>
    </location>
</feature>
<dbReference type="EMBL" id="SCKG01000021">
    <property type="protein sequence ID" value="TDG98454.1"/>
    <property type="molecule type" value="Genomic_DNA"/>
</dbReference>
<proteinExistence type="predicted"/>
<gene>
    <name evidence="2" type="ORF">EPR50_G00218830</name>
</gene>
<dbReference type="STRING" id="8167.A0A484C9V0"/>
<sequence>MSSYAVMNENWMILSWVMVQSETEKSLKPMYEGIAHRYNTAGIEKAHYQWIAAQHVRLQSVADATTGDLLNTCASRSHYNENIIIKMDLFHCLRRFLRECVSEHHPLYSSFAQFLSAAFSVVDQEDLQRLKEAYAFFGIQPANPTKAHIREHCRTRIPQPEELVKRVEGVFQHFYLATDPNGIPLFKPSMLKTWRIQRIHILRGCLSDPEVEGGILYRHGGTLQLNHVQGEGTKVPVWIPIRGTSQQEGYHFHQAQWVTGTCVSTEPFLAQGMTGVARWNYQRLVDLKQPDVHLPTVFDPALMAELNAVSERGLGHVNSPPTAQAELPQSSSSSPAKLFQFAACPPAGKPDVTPSSTPEPQTEPETRSPLSLPLLSSPSGARTGAVKTGGRVSVLDHKRWPTPMKIIMFRESAFYKSEKLRWEVERGK</sequence>
<evidence type="ECO:0000313" key="2">
    <source>
        <dbReference type="EMBL" id="TDG98454.1"/>
    </source>
</evidence>
<dbReference type="Proteomes" id="UP000295070">
    <property type="component" value="Chromosome 21"/>
</dbReference>
<accession>A0A484C9V0</accession>
<reference evidence="2 3" key="1">
    <citation type="submission" date="2019-01" db="EMBL/GenBank/DDBJ databases">
        <title>A chromosome-scale genome assembly of the yellow perch, Perca flavescens.</title>
        <authorList>
            <person name="Feron R."/>
            <person name="Morvezen R."/>
            <person name="Bestin A."/>
            <person name="Haffray P."/>
            <person name="Klopp C."/>
            <person name="Zahm M."/>
            <person name="Cabau C."/>
            <person name="Roques C."/>
            <person name="Donnadieu C."/>
            <person name="Bouchez O."/>
            <person name="Christie M."/>
            <person name="Larson W."/>
            <person name="Guiguen Y."/>
        </authorList>
    </citation>
    <scope>NUCLEOTIDE SEQUENCE [LARGE SCALE GENOMIC DNA]</scope>
    <source>
        <strain evidence="2">YP-PL-M2</strain>
        <tissue evidence="2">Blood</tissue>
    </source>
</reference>
<dbReference type="PANTHER" id="PTHR47773">
    <property type="entry name" value="SI:DKEY-9I5.2-RELATED"/>
    <property type="match status" value="1"/>
</dbReference>
<evidence type="ECO:0000313" key="3">
    <source>
        <dbReference type="Proteomes" id="UP000295070"/>
    </source>
</evidence>
<feature type="compositionally biased region" description="Low complexity" evidence="1">
    <location>
        <begin position="367"/>
        <end position="379"/>
    </location>
</feature>
<comment type="caution">
    <text evidence="2">The sequence shown here is derived from an EMBL/GenBank/DDBJ whole genome shotgun (WGS) entry which is preliminary data.</text>
</comment>
<dbReference type="AlphaFoldDB" id="A0A484C9V0"/>
<protein>
    <submittedName>
        <fullName evidence="2">Uncharacterized protein</fullName>
    </submittedName>
</protein>